<comment type="caution">
    <text evidence="1">The sequence shown here is derived from an EMBL/GenBank/DDBJ whole genome shotgun (WGS) entry which is preliminary data.</text>
</comment>
<dbReference type="EMBL" id="BORR01000011">
    <property type="protein sequence ID" value="GIO38234.1"/>
    <property type="molecule type" value="Genomic_DNA"/>
</dbReference>
<organism evidence="1 2">
    <name type="scientific">Paenibacillus antibioticophila</name>
    <dbReference type="NCBI Taxonomy" id="1274374"/>
    <lineage>
        <taxon>Bacteria</taxon>
        <taxon>Bacillati</taxon>
        <taxon>Bacillota</taxon>
        <taxon>Bacilli</taxon>
        <taxon>Bacillales</taxon>
        <taxon>Paenibacillaceae</taxon>
        <taxon>Paenibacillus</taxon>
    </lineage>
</organism>
<name>A0A919XUI2_9BACL</name>
<keyword evidence="2" id="KW-1185">Reference proteome</keyword>
<accession>A0A919XUI2</accession>
<evidence type="ECO:0000313" key="2">
    <source>
        <dbReference type="Proteomes" id="UP000681162"/>
    </source>
</evidence>
<proteinExistence type="predicted"/>
<evidence type="ECO:0000313" key="1">
    <source>
        <dbReference type="EMBL" id="GIO38234.1"/>
    </source>
</evidence>
<evidence type="ECO:0008006" key="3">
    <source>
        <dbReference type="Google" id="ProtNLM"/>
    </source>
</evidence>
<reference evidence="1 2" key="1">
    <citation type="submission" date="2021-03" db="EMBL/GenBank/DDBJ databases">
        <title>Antimicrobial resistance genes in bacteria isolated from Japanese honey, and their potential for conferring macrolide and lincosamide resistance in the American foulbrood pathogen Paenibacillus larvae.</title>
        <authorList>
            <person name="Okamoto M."/>
            <person name="Kumagai M."/>
            <person name="Kanamori H."/>
            <person name="Takamatsu D."/>
        </authorList>
    </citation>
    <scope>NUCLEOTIDE SEQUENCE [LARGE SCALE GENOMIC DNA]</scope>
    <source>
        <strain evidence="1 2">J41TS12</strain>
    </source>
</reference>
<gene>
    <name evidence="1" type="ORF">J41TS12_30950</name>
</gene>
<protein>
    <recommendedName>
        <fullName evidence="3">Beta-mannanase</fullName>
    </recommendedName>
</protein>
<dbReference type="RefSeq" id="WP_212940369.1">
    <property type="nucleotide sequence ID" value="NZ_BORR01000011.1"/>
</dbReference>
<dbReference type="AlphaFoldDB" id="A0A919XUI2"/>
<dbReference type="Proteomes" id="UP000681162">
    <property type="component" value="Unassembled WGS sequence"/>
</dbReference>
<sequence length="212" mass="24405">MRVIDATSSTPVIRDMTHSLDEDRVCLRWRWPEGVQAVYIHKGPVSDSTADRMPDEADLKLYTREEYKASGGYRDRLEEIGQVQYTVYAGLMEEDELELVLQQDGRNRLTVNAGRARIFYTISQKNNLFRKYKSIQIQVMAEAAVAKDVLCYVKKQGGYPANKEDGTVYHFLHDFAPGKNTLPVIEVGKNDYVRLFFTDGRKYGQFYELIAQ</sequence>